<evidence type="ECO:0000313" key="2">
    <source>
        <dbReference type="Proteomes" id="UP001374584"/>
    </source>
</evidence>
<dbReference type="Proteomes" id="UP001374584">
    <property type="component" value="Unassembled WGS sequence"/>
</dbReference>
<proteinExistence type="predicted"/>
<accession>A0AAN9MM65</accession>
<organism evidence="1 2">
    <name type="scientific">Phaseolus coccineus</name>
    <name type="common">Scarlet runner bean</name>
    <name type="synonym">Phaseolus multiflorus</name>
    <dbReference type="NCBI Taxonomy" id="3886"/>
    <lineage>
        <taxon>Eukaryota</taxon>
        <taxon>Viridiplantae</taxon>
        <taxon>Streptophyta</taxon>
        <taxon>Embryophyta</taxon>
        <taxon>Tracheophyta</taxon>
        <taxon>Spermatophyta</taxon>
        <taxon>Magnoliopsida</taxon>
        <taxon>eudicotyledons</taxon>
        <taxon>Gunneridae</taxon>
        <taxon>Pentapetalae</taxon>
        <taxon>rosids</taxon>
        <taxon>fabids</taxon>
        <taxon>Fabales</taxon>
        <taxon>Fabaceae</taxon>
        <taxon>Papilionoideae</taxon>
        <taxon>50 kb inversion clade</taxon>
        <taxon>NPAAA clade</taxon>
        <taxon>indigoferoid/millettioid clade</taxon>
        <taxon>Phaseoleae</taxon>
        <taxon>Phaseolus</taxon>
    </lineage>
</organism>
<comment type="caution">
    <text evidence="1">The sequence shown here is derived from an EMBL/GenBank/DDBJ whole genome shotgun (WGS) entry which is preliminary data.</text>
</comment>
<dbReference type="EMBL" id="JAYMYR010000006">
    <property type="protein sequence ID" value="KAK7357179.1"/>
    <property type="molecule type" value="Genomic_DNA"/>
</dbReference>
<reference evidence="1 2" key="1">
    <citation type="submission" date="2024-01" db="EMBL/GenBank/DDBJ databases">
        <title>The genomes of 5 underutilized Papilionoideae crops provide insights into root nodulation and disease resistanc.</title>
        <authorList>
            <person name="Jiang F."/>
        </authorList>
    </citation>
    <scope>NUCLEOTIDE SEQUENCE [LARGE SCALE GENOMIC DNA]</scope>
    <source>
        <strain evidence="1">JINMINGXINNONG_FW02</strain>
        <tissue evidence="1">Leaves</tissue>
    </source>
</reference>
<sequence>MGIYVTNYQFQMGMRHGSYDKLDDFAPLKKNIQNRIFFPSSSFNSITRRVFRPDAPNSCCPSTRRRPSVLILRHRFGC</sequence>
<evidence type="ECO:0000313" key="1">
    <source>
        <dbReference type="EMBL" id="KAK7357179.1"/>
    </source>
</evidence>
<keyword evidence="2" id="KW-1185">Reference proteome</keyword>
<dbReference type="AlphaFoldDB" id="A0AAN9MM65"/>
<gene>
    <name evidence="1" type="ORF">VNO80_16462</name>
</gene>
<protein>
    <submittedName>
        <fullName evidence="1">Uncharacterized protein</fullName>
    </submittedName>
</protein>
<name>A0AAN9MM65_PHACN</name>